<dbReference type="Proteomes" id="UP000236654">
    <property type="component" value="Unassembled WGS sequence"/>
</dbReference>
<keyword evidence="4 5" id="KW-0460">Magnesium</keyword>
<dbReference type="GO" id="GO:0000287">
    <property type="term" value="F:magnesium ion binding"/>
    <property type="evidence" value="ECO:0007669"/>
    <property type="project" value="UniProtKB-UniRule"/>
</dbReference>
<protein>
    <recommendedName>
        <fullName evidence="5">Inorganic pyrophosphatase</fullName>
        <ecNumber evidence="5">3.6.1.1</ecNumber>
    </recommendedName>
    <alternativeName>
        <fullName evidence="5">Pyrophosphate phospho-hydrolase</fullName>
        <shortName evidence="5">PPase</shortName>
    </alternativeName>
</protein>
<dbReference type="HAMAP" id="MF_00209">
    <property type="entry name" value="Inorganic_PPase"/>
    <property type="match status" value="1"/>
</dbReference>
<evidence type="ECO:0000256" key="3">
    <source>
        <dbReference type="ARBA" id="ARBA00022801"/>
    </source>
</evidence>
<dbReference type="SUPFAM" id="SSF50324">
    <property type="entry name" value="Inorganic pyrophosphatase"/>
    <property type="match status" value="1"/>
</dbReference>
<evidence type="ECO:0000256" key="2">
    <source>
        <dbReference type="ARBA" id="ARBA00022723"/>
    </source>
</evidence>
<dbReference type="AlphaFoldDB" id="A0A2I0R1X5"/>
<feature type="binding site" evidence="5">
    <location>
        <position position="61"/>
    </location>
    <ligand>
        <name>substrate</name>
    </ligand>
</feature>
<comment type="caution">
    <text evidence="6">The sequence shown here is derived from an EMBL/GenBank/DDBJ whole genome shotgun (WGS) entry which is preliminary data.</text>
</comment>
<feature type="binding site" evidence="5">
    <location>
        <position position="101"/>
    </location>
    <ligand>
        <name>Mg(2+)</name>
        <dbReference type="ChEBI" id="CHEBI:18420"/>
        <label>1</label>
    </ligand>
</feature>
<accession>A0A2I0R1X5</accession>
<dbReference type="CDD" id="cd00412">
    <property type="entry name" value="pyrophosphatase"/>
    <property type="match status" value="1"/>
</dbReference>
<dbReference type="Gene3D" id="3.90.80.10">
    <property type="entry name" value="Inorganic pyrophosphatase"/>
    <property type="match status" value="1"/>
</dbReference>
<keyword evidence="7" id="KW-1185">Reference proteome</keyword>
<evidence type="ECO:0000256" key="1">
    <source>
        <dbReference type="ARBA" id="ARBA00001946"/>
    </source>
</evidence>
<feature type="binding site" evidence="5">
    <location>
        <position position="73"/>
    </location>
    <ligand>
        <name>substrate</name>
    </ligand>
</feature>
<organism evidence="6 7">
    <name type="scientific">Brumimicrobium salinarum</name>
    <dbReference type="NCBI Taxonomy" id="2058658"/>
    <lineage>
        <taxon>Bacteria</taxon>
        <taxon>Pseudomonadati</taxon>
        <taxon>Bacteroidota</taxon>
        <taxon>Flavobacteriia</taxon>
        <taxon>Flavobacteriales</taxon>
        <taxon>Crocinitomicaceae</taxon>
        <taxon>Brumimicrobium</taxon>
    </lineage>
</organism>
<feature type="binding site" evidence="5">
    <location>
        <position position="106"/>
    </location>
    <ligand>
        <name>Mg(2+)</name>
        <dbReference type="ChEBI" id="CHEBI:18420"/>
        <label>2</label>
    </ligand>
</feature>
<dbReference type="EC" id="3.6.1.1" evidence="5"/>
<comment type="subcellular location">
    <subcellularLocation>
        <location evidence="5">Cytoplasm</location>
    </subcellularLocation>
</comment>
<evidence type="ECO:0000313" key="7">
    <source>
        <dbReference type="Proteomes" id="UP000236654"/>
    </source>
</evidence>
<evidence type="ECO:0000256" key="4">
    <source>
        <dbReference type="ARBA" id="ARBA00022842"/>
    </source>
</evidence>
<feature type="binding site" evidence="5">
    <location>
        <position position="176"/>
    </location>
    <ligand>
        <name>substrate</name>
    </ligand>
</feature>
<proteinExistence type="inferred from homology"/>
<feature type="binding site" evidence="5">
    <location>
        <position position="106"/>
    </location>
    <ligand>
        <name>Mg(2+)</name>
        <dbReference type="ChEBI" id="CHEBI:18420"/>
        <label>1</label>
    </ligand>
</feature>
<dbReference type="NCBIfam" id="NF001886">
    <property type="entry name" value="PRK00642.1"/>
    <property type="match status" value="1"/>
</dbReference>
<dbReference type="PANTHER" id="PTHR10286">
    <property type="entry name" value="INORGANIC PYROPHOSPHATASE"/>
    <property type="match status" value="1"/>
</dbReference>
<dbReference type="OrthoDB" id="5187599at2"/>
<feature type="binding site" evidence="5">
    <location>
        <position position="47"/>
    </location>
    <ligand>
        <name>substrate</name>
    </ligand>
</feature>
<dbReference type="GO" id="GO:0005737">
    <property type="term" value="C:cytoplasm"/>
    <property type="evidence" value="ECO:0007669"/>
    <property type="project" value="UniProtKB-SubCell"/>
</dbReference>
<dbReference type="GO" id="GO:0006796">
    <property type="term" value="P:phosphate-containing compound metabolic process"/>
    <property type="evidence" value="ECO:0007669"/>
    <property type="project" value="InterPro"/>
</dbReference>
<comment type="subunit">
    <text evidence="5">Homohexamer.</text>
</comment>
<comment type="catalytic activity">
    <reaction evidence="5">
        <text>diphosphate + H2O = 2 phosphate + H(+)</text>
        <dbReference type="Rhea" id="RHEA:24576"/>
        <dbReference type="ChEBI" id="CHEBI:15377"/>
        <dbReference type="ChEBI" id="CHEBI:15378"/>
        <dbReference type="ChEBI" id="CHEBI:33019"/>
        <dbReference type="ChEBI" id="CHEBI:43474"/>
        <dbReference type="EC" id="3.6.1.1"/>
    </reaction>
</comment>
<evidence type="ECO:0000256" key="5">
    <source>
        <dbReference type="HAMAP-Rule" id="MF_00209"/>
    </source>
</evidence>
<dbReference type="EMBL" id="PJNI01000009">
    <property type="protein sequence ID" value="PKR80566.1"/>
    <property type="molecule type" value="Genomic_DNA"/>
</dbReference>
<dbReference type="RefSeq" id="WP_101334736.1">
    <property type="nucleotide sequence ID" value="NZ_PJNI01000009.1"/>
</dbReference>
<gene>
    <name evidence="5" type="primary">ppa</name>
    <name evidence="6" type="ORF">CW751_09335</name>
</gene>
<feature type="binding site" evidence="5">
    <location>
        <position position="139"/>
    </location>
    <ligand>
        <name>Mg(2+)</name>
        <dbReference type="ChEBI" id="CHEBI:18420"/>
        <label>1</label>
    </ligand>
</feature>
<dbReference type="GO" id="GO:0004427">
    <property type="term" value="F:inorganic diphosphate phosphatase activity"/>
    <property type="evidence" value="ECO:0007669"/>
    <property type="project" value="UniProtKB-UniRule"/>
</dbReference>
<dbReference type="InterPro" id="IPR036649">
    <property type="entry name" value="Pyrophosphatase_sf"/>
</dbReference>
<reference evidence="6 7" key="1">
    <citation type="submission" date="2017-12" db="EMBL/GenBank/DDBJ databases">
        <title>The draft genome sequence of Brumimicrobium saltpan LHR20.</title>
        <authorList>
            <person name="Do Z.-J."/>
            <person name="Luo H.-R."/>
        </authorList>
    </citation>
    <scope>NUCLEOTIDE SEQUENCE [LARGE SCALE GENOMIC DNA]</scope>
    <source>
        <strain evidence="6 7">LHR20</strain>
    </source>
</reference>
<comment type="function">
    <text evidence="5">Catalyzes the hydrolysis of inorganic pyrophosphate (PPi) forming two phosphate ions.</text>
</comment>
<dbReference type="InterPro" id="IPR008162">
    <property type="entry name" value="Pyrophosphatase"/>
</dbReference>
<keyword evidence="3 5" id="KW-0378">Hydrolase</keyword>
<comment type="similarity">
    <text evidence="5">Belongs to the PPase family.</text>
</comment>
<sequence length="231" mass="26180">MNEELTKLNQALKQRFVAHPWHGIKIGAQQPDLINAFIEIIPSDTIKYEVDKESGYIMVDRPQKFSNNMPCLYGFVPQTYCDKEVAAYCNEKTGRTEIVGDQDPLDICVLSEREVNRGNIIAECVPIGGFRMIDGGEADDKIIAVLKDDQVYGDMQSIDDVPEKVLDRVKHFFLTYKDLDGVSKKVEITHTYGVEEAKEVIKRSYKDYSDNFGDADNLLAEALSNFVKEKI</sequence>
<name>A0A2I0R1X5_9FLAO</name>
<comment type="cofactor">
    <cofactor evidence="1 5">
        <name>Mg(2+)</name>
        <dbReference type="ChEBI" id="CHEBI:18420"/>
    </cofactor>
</comment>
<keyword evidence="5" id="KW-0963">Cytoplasm</keyword>
<dbReference type="Pfam" id="PF00719">
    <property type="entry name" value="Pyrophosphatase"/>
    <property type="match status" value="1"/>
</dbReference>
<keyword evidence="2 5" id="KW-0479">Metal-binding</keyword>
<evidence type="ECO:0000313" key="6">
    <source>
        <dbReference type="EMBL" id="PKR80566.1"/>
    </source>
</evidence>